<dbReference type="Proteomes" id="UP000192223">
    <property type="component" value="Unplaced"/>
</dbReference>
<organism evidence="2 3">
    <name type="scientific">Agrilus planipennis</name>
    <name type="common">Emerald ash borer</name>
    <name type="synonym">Agrilus marcopoli</name>
    <dbReference type="NCBI Taxonomy" id="224129"/>
    <lineage>
        <taxon>Eukaryota</taxon>
        <taxon>Metazoa</taxon>
        <taxon>Ecdysozoa</taxon>
        <taxon>Arthropoda</taxon>
        <taxon>Hexapoda</taxon>
        <taxon>Insecta</taxon>
        <taxon>Pterygota</taxon>
        <taxon>Neoptera</taxon>
        <taxon>Endopterygota</taxon>
        <taxon>Coleoptera</taxon>
        <taxon>Polyphaga</taxon>
        <taxon>Elateriformia</taxon>
        <taxon>Buprestoidea</taxon>
        <taxon>Buprestidae</taxon>
        <taxon>Agrilinae</taxon>
        <taxon>Agrilus</taxon>
    </lineage>
</organism>
<keyword evidence="1" id="KW-0812">Transmembrane</keyword>
<dbReference type="RefSeq" id="XP_018326471.1">
    <property type="nucleotide sequence ID" value="XM_018470969.1"/>
</dbReference>
<protein>
    <submittedName>
        <fullName evidence="3 4">Uncharacterized protein LOC108737843 isoform X1</fullName>
    </submittedName>
</protein>
<dbReference type="STRING" id="224129.A0A1W4X2C2"/>
<reference evidence="3 4" key="1">
    <citation type="submission" date="2025-04" db="UniProtKB">
        <authorList>
            <consortium name="RefSeq"/>
        </authorList>
    </citation>
    <scope>IDENTIFICATION</scope>
    <source>
        <tissue evidence="3 4">Entire body</tissue>
    </source>
</reference>
<feature type="transmembrane region" description="Helical" evidence="1">
    <location>
        <begin position="61"/>
        <end position="84"/>
    </location>
</feature>
<evidence type="ECO:0000256" key="1">
    <source>
        <dbReference type="SAM" id="Phobius"/>
    </source>
</evidence>
<keyword evidence="2" id="KW-1185">Reference proteome</keyword>
<sequence>MHGRVGIQSAMAIKRQRRLREQAKKRALERERRLSSTSTNSVESLEFHPVRRPTRTIPDHSIASSVGMLHLGVCFLVLGLFFLGSGLLPDHIVTWRGEGWFNELVITGIFVVLLGLFLIVLNRVISKKEEDDLEEYVQRQLTRSRSGHRLERDTETGGLTTKHHRRMMEMQKEDKNDNVTVNIPEIHSPRLITNVDEFVYQNGDVSLERIDEEELSERMDAIDRRADADYFAKETMSTTTTATLSPGSPTETRELLYVGNGRSHSTKV</sequence>
<proteinExistence type="predicted"/>
<dbReference type="GeneID" id="108737843"/>
<evidence type="ECO:0000313" key="2">
    <source>
        <dbReference type="Proteomes" id="UP000192223"/>
    </source>
</evidence>
<dbReference type="AlphaFoldDB" id="A0A1W4X2C2"/>
<evidence type="ECO:0000313" key="4">
    <source>
        <dbReference type="RefSeq" id="XP_018326471.1"/>
    </source>
</evidence>
<evidence type="ECO:0000313" key="3">
    <source>
        <dbReference type="RefSeq" id="XP_018326470.1"/>
    </source>
</evidence>
<dbReference type="OrthoDB" id="6360372at2759"/>
<dbReference type="KEGG" id="apln:108737843"/>
<dbReference type="RefSeq" id="XP_018326472.1">
    <property type="nucleotide sequence ID" value="XM_018470970.1"/>
</dbReference>
<dbReference type="RefSeq" id="XP_018326470.1">
    <property type="nucleotide sequence ID" value="XM_018470968.1"/>
</dbReference>
<evidence type="ECO:0000313" key="5">
    <source>
        <dbReference type="RefSeq" id="XP_018326472.1"/>
    </source>
</evidence>
<feature type="transmembrane region" description="Helical" evidence="1">
    <location>
        <begin position="104"/>
        <end position="121"/>
    </location>
</feature>
<keyword evidence="1" id="KW-0472">Membrane</keyword>
<gene>
    <name evidence="3 4 5" type="primary">LOC108737843</name>
</gene>
<accession>A0A1W4X2C2</accession>
<keyword evidence="1" id="KW-1133">Transmembrane helix</keyword>
<name>A0A1W4X2C2_AGRPL</name>